<accession>A0A9P0CI67</accession>
<evidence type="ECO:0000313" key="14">
    <source>
        <dbReference type="EMBL" id="CAH1102689.1"/>
    </source>
</evidence>
<feature type="coiled-coil region" evidence="11">
    <location>
        <begin position="135"/>
        <end position="173"/>
    </location>
</feature>
<evidence type="ECO:0000256" key="6">
    <source>
        <dbReference type="ARBA" id="ARBA00023140"/>
    </source>
</evidence>
<keyword evidence="11" id="KW-0175">Coiled coil</keyword>
<keyword evidence="15" id="KW-1185">Reference proteome</keyword>
<evidence type="ECO:0000256" key="12">
    <source>
        <dbReference type="SAM" id="MobiDB-lite"/>
    </source>
</evidence>
<sequence>MASTSVEIPVDNPVIRDDMVQTAIKFLENPNVVNTSLAQKQKFLQKKGLTDQEIQMACEKSGAYAVHEHQIRLPPPLPSSKLMLSSYQPHNQVQFTLFDRIREVLHNIALFSIVAYVIHKFYERYIAPFLFGKKKKSLSDNIEELEENLKTSVTELKDDLKHVKEEVHDSETHTSRQLIELKSEISSVKGLLLGRKQFPSVANSPVVPPSIPAWQMASVPSDTNDEHDGDSERKEDLLEELGSGSGSSEPEHGMKTSESSLEIIYSSRDCDSESCTSRKSNKDHTDKD</sequence>
<feature type="domain" description="Peroxisome membrane anchor protein Pex14p N-terminal" evidence="13">
    <location>
        <begin position="16"/>
        <end position="57"/>
    </location>
</feature>
<proteinExistence type="inferred from homology"/>
<dbReference type="GO" id="GO:0005102">
    <property type="term" value="F:signaling receptor binding"/>
    <property type="evidence" value="ECO:0007669"/>
    <property type="project" value="TreeGrafter"/>
</dbReference>
<evidence type="ECO:0000256" key="8">
    <source>
        <dbReference type="ARBA" id="ARBA00029691"/>
    </source>
</evidence>
<dbReference type="PANTHER" id="PTHR23058:SF0">
    <property type="entry name" value="PEROXISOMAL MEMBRANE PROTEIN PEX14"/>
    <property type="match status" value="1"/>
</dbReference>
<comment type="subcellular location">
    <subcellularLocation>
        <location evidence="9 10">Peroxisome membrane</location>
    </subcellularLocation>
</comment>
<dbReference type="InterPro" id="IPR036388">
    <property type="entry name" value="WH-like_DNA-bd_sf"/>
</dbReference>
<evidence type="ECO:0000256" key="4">
    <source>
        <dbReference type="ARBA" id="ARBA00023010"/>
    </source>
</evidence>
<evidence type="ECO:0000259" key="13">
    <source>
        <dbReference type="Pfam" id="PF04695"/>
    </source>
</evidence>
<dbReference type="GO" id="GO:1990429">
    <property type="term" value="C:peroxisomal importomer complex"/>
    <property type="evidence" value="ECO:0007669"/>
    <property type="project" value="TreeGrafter"/>
</dbReference>
<keyword evidence="4" id="KW-0811">Translocation</keyword>
<dbReference type="Pfam" id="PF04695">
    <property type="entry name" value="Pex14_N"/>
    <property type="match status" value="1"/>
</dbReference>
<comment type="function">
    <text evidence="10">Component of the PEX13-PEX14 docking complex, a translocon channel that specifically mediates the import of peroxisomal cargo proteins bound to PEX5 receptor. The PEX13-PEX14 docking complex forms a large import pore which can be opened to a diameter of about 9 nm. Mechanistically, PEX5 receptor along with cargo proteins associates with the PEX14 subunit of the PEX13-PEX14 docking complex in the cytosol, leading to the insertion of the receptor into the organelle membrane with the concomitant translocation of the cargo into the peroxisome matrix.</text>
</comment>
<evidence type="ECO:0000256" key="2">
    <source>
        <dbReference type="ARBA" id="ARBA00022448"/>
    </source>
</evidence>
<evidence type="ECO:0000256" key="5">
    <source>
        <dbReference type="ARBA" id="ARBA00023136"/>
    </source>
</evidence>
<gene>
    <name evidence="14" type="ORF">PSYICH_LOCUS4094</name>
</gene>
<dbReference type="InterPro" id="IPR006785">
    <property type="entry name" value="Pex14_N"/>
</dbReference>
<evidence type="ECO:0000256" key="9">
    <source>
        <dbReference type="ARBA" id="ARBA00046271"/>
    </source>
</evidence>
<dbReference type="Gene3D" id="1.10.10.10">
    <property type="entry name" value="Winged helix-like DNA-binding domain superfamily/Winged helix DNA-binding domain"/>
    <property type="match status" value="1"/>
</dbReference>
<keyword evidence="6 10" id="KW-0576">Peroxisome</keyword>
<feature type="region of interest" description="Disordered" evidence="12">
    <location>
        <begin position="201"/>
        <end position="288"/>
    </location>
</feature>
<reference evidence="14" key="1">
    <citation type="submission" date="2022-01" db="EMBL/GenBank/DDBJ databases">
        <authorList>
            <person name="King R."/>
        </authorList>
    </citation>
    <scope>NUCLEOTIDE SEQUENCE</scope>
</reference>
<evidence type="ECO:0000256" key="3">
    <source>
        <dbReference type="ARBA" id="ARBA00022927"/>
    </source>
</evidence>
<comment type="similarity">
    <text evidence="1 10">Belongs to the peroxin-14 family.</text>
</comment>
<evidence type="ECO:0000256" key="11">
    <source>
        <dbReference type="SAM" id="Coils"/>
    </source>
</evidence>
<evidence type="ECO:0000256" key="7">
    <source>
        <dbReference type="ARBA" id="ARBA00029502"/>
    </source>
</evidence>
<feature type="compositionally biased region" description="Basic and acidic residues" evidence="12">
    <location>
        <begin position="224"/>
        <end position="236"/>
    </location>
</feature>
<evidence type="ECO:0000313" key="15">
    <source>
        <dbReference type="Proteomes" id="UP001153636"/>
    </source>
</evidence>
<evidence type="ECO:0000256" key="10">
    <source>
        <dbReference type="RuleBase" id="RU367032"/>
    </source>
</evidence>
<dbReference type="GO" id="GO:0016560">
    <property type="term" value="P:protein import into peroxisome matrix, docking"/>
    <property type="evidence" value="ECO:0007669"/>
    <property type="project" value="UniProtKB-UniRule"/>
</dbReference>
<dbReference type="EMBL" id="OV651825">
    <property type="protein sequence ID" value="CAH1102689.1"/>
    <property type="molecule type" value="Genomic_DNA"/>
</dbReference>
<protein>
    <recommendedName>
        <fullName evidence="7 10">Peroxisomal membrane protein PEX14</fullName>
    </recommendedName>
    <alternativeName>
        <fullName evidence="8 10">Peroxin-14</fullName>
    </alternativeName>
</protein>
<keyword evidence="3 10" id="KW-0653">Protein transport</keyword>
<dbReference type="OrthoDB" id="441517at2759"/>
<dbReference type="PANTHER" id="PTHR23058">
    <property type="entry name" value="PEROXISOMAL MEMBRANE PROTEIN PEX14"/>
    <property type="match status" value="1"/>
</dbReference>
<dbReference type="GO" id="GO:0005778">
    <property type="term" value="C:peroxisomal membrane"/>
    <property type="evidence" value="ECO:0007669"/>
    <property type="project" value="UniProtKB-SubCell"/>
</dbReference>
<evidence type="ECO:0000256" key="1">
    <source>
        <dbReference type="ARBA" id="ARBA00005443"/>
    </source>
</evidence>
<organism evidence="14 15">
    <name type="scientific">Psylliodes chrysocephalus</name>
    <dbReference type="NCBI Taxonomy" id="3402493"/>
    <lineage>
        <taxon>Eukaryota</taxon>
        <taxon>Metazoa</taxon>
        <taxon>Ecdysozoa</taxon>
        <taxon>Arthropoda</taxon>
        <taxon>Hexapoda</taxon>
        <taxon>Insecta</taxon>
        <taxon>Pterygota</taxon>
        <taxon>Neoptera</taxon>
        <taxon>Endopterygota</taxon>
        <taxon>Coleoptera</taxon>
        <taxon>Polyphaga</taxon>
        <taxon>Cucujiformia</taxon>
        <taxon>Chrysomeloidea</taxon>
        <taxon>Chrysomelidae</taxon>
        <taxon>Galerucinae</taxon>
        <taxon>Alticini</taxon>
        <taxon>Psylliodes</taxon>
    </lineage>
</organism>
<dbReference type="Proteomes" id="UP001153636">
    <property type="component" value="Chromosome 13"/>
</dbReference>
<dbReference type="AlphaFoldDB" id="A0A9P0CI67"/>
<name>A0A9P0CI67_9CUCU</name>
<keyword evidence="2 10" id="KW-0813">Transport</keyword>
<keyword evidence="5 10" id="KW-0472">Membrane</keyword>
<dbReference type="InterPro" id="IPR025655">
    <property type="entry name" value="PEX14"/>
</dbReference>